<dbReference type="InterPro" id="IPR017850">
    <property type="entry name" value="Alkaline_phosphatase_core_sf"/>
</dbReference>
<evidence type="ECO:0000313" key="7">
    <source>
        <dbReference type="EMBL" id="QDT32130.1"/>
    </source>
</evidence>
<dbReference type="SUPFAM" id="SSF53649">
    <property type="entry name" value="Alkaline phosphatase-like"/>
    <property type="match status" value="1"/>
</dbReference>
<dbReference type="AlphaFoldDB" id="A0A517QKH5"/>
<dbReference type="KEGG" id="tpol:Mal48_13720"/>
<dbReference type="OrthoDB" id="237120at2"/>
<proteinExistence type="inferred from homology"/>
<evidence type="ECO:0000313" key="8">
    <source>
        <dbReference type="Proteomes" id="UP000315724"/>
    </source>
</evidence>
<evidence type="ECO:0000256" key="1">
    <source>
        <dbReference type="ARBA" id="ARBA00008779"/>
    </source>
</evidence>
<dbReference type="PANTHER" id="PTHR43108">
    <property type="entry name" value="N-ACETYLGLUCOSAMINE-6-SULFATASE FAMILY MEMBER"/>
    <property type="match status" value="1"/>
</dbReference>
<dbReference type="Pfam" id="PF00884">
    <property type="entry name" value="Sulfatase"/>
    <property type="match status" value="1"/>
</dbReference>
<dbReference type="PROSITE" id="PS00149">
    <property type="entry name" value="SULFATASE_2"/>
    <property type="match status" value="1"/>
</dbReference>
<protein>
    <submittedName>
        <fullName evidence="7">Arylsulfatase</fullName>
        <ecNumber evidence="7">3.1.6.1</ecNumber>
    </submittedName>
</protein>
<accession>A0A517QKH5</accession>
<dbReference type="InterPro" id="IPR024607">
    <property type="entry name" value="Sulfatase_CS"/>
</dbReference>
<comment type="similarity">
    <text evidence="1">Belongs to the sulfatase family.</text>
</comment>
<evidence type="ECO:0000256" key="4">
    <source>
        <dbReference type="ARBA" id="ARBA00023180"/>
    </source>
</evidence>
<dbReference type="Proteomes" id="UP000315724">
    <property type="component" value="Chromosome"/>
</dbReference>
<feature type="region of interest" description="Disordered" evidence="5">
    <location>
        <begin position="494"/>
        <end position="524"/>
    </location>
</feature>
<keyword evidence="3 7" id="KW-0378">Hydrolase</keyword>
<gene>
    <name evidence="7" type="ORF">Mal48_13720</name>
</gene>
<dbReference type="RefSeq" id="WP_145197201.1">
    <property type="nucleotide sequence ID" value="NZ_CP036267.1"/>
</dbReference>
<evidence type="ECO:0000256" key="5">
    <source>
        <dbReference type="SAM" id="MobiDB-lite"/>
    </source>
</evidence>
<sequence>MTLATHSKCVAKRFGLLEKLFMQSQIYPLAAALVLLQCVAAKSTLGEVSRPNFVVILIDDLRYDTFGFMDHPFIETPALDKMAQEGMQFTNAFVTTSLCSPSRASFLTGQYMHNHKVVDNADLMRKGTITFPQILQTNGYETAFIGKWHMGGSSDAPRPGFDHWVSFLGQGTYQPEKQKINVNGERVARKKYMTDELTDYSVDWLAQQDKTKPFLLYLSHKGVHGLYDPAARHRDRYKEAAWEPPQTMANTSVNRLDKPMWVLDQRNSWHGVEFPYHGRSGQSIEEMYKHYCEMILSIDESLAAVRKSLKEQGLEENTIIFFTSDGGHLWGEHGLIDKRCAYEESIRIPLLAFAPKYVAEGKRCDAIVSNIDLAPTVLELSHSPIPKEIDGVSFAPLLQKPESSKNTRKTFLYEYYWEPSFPQTPTTFALRDSNFKLIQYQGVYDIDELYDIKADPQETKNLIFQPSMKPIVNRMRKQLYEELKRTNGLAIPLGFKRNHGSNQRSPEGAKRAEFPDRMIAPAPE</sequence>
<keyword evidence="8" id="KW-1185">Reference proteome</keyword>
<dbReference type="GO" id="GO:0004065">
    <property type="term" value="F:arylsulfatase activity"/>
    <property type="evidence" value="ECO:0007669"/>
    <property type="project" value="UniProtKB-EC"/>
</dbReference>
<feature type="domain" description="Sulfatase N-terminal" evidence="6">
    <location>
        <begin position="51"/>
        <end position="381"/>
    </location>
</feature>
<dbReference type="EC" id="3.1.6.1" evidence="7"/>
<dbReference type="PANTHER" id="PTHR43108:SF8">
    <property type="entry name" value="SD21168P"/>
    <property type="match status" value="1"/>
</dbReference>
<dbReference type="PROSITE" id="PS00523">
    <property type="entry name" value="SULFATASE_1"/>
    <property type="match status" value="1"/>
</dbReference>
<organism evidence="7 8">
    <name type="scientific">Thalassoglobus polymorphus</name>
    <dbReference type="NCBI Taxonomy" id="2527994"/>
    <lineage>
        <taxon>Bacteria</taxon>
        <taxon>Pseudomonadati</taxon>
        <taxon>Planctomycetota</taxon>
        <taxon>Planctomycetia</taxon>
        <taxon>Planctomycetales</taxon>
        <taxon>Planctomycetaceae</taxon>
        <taxon>Thalassoglobus</taxon>
    </lineage>
</organism>
<dbReference type="EMBL" id="CP036267">
    <property type="protein sequence ID" value="QDT32130.1"/>
    <property type="molecule type" value="Genomic_DNA"/>
</dbReference>
<keyword evidence="2" id="KW-0732">Signal</keyword>
<evidence type="ECO:0000259" key="6">
    <source>
        <dbReference type="Pfam" id="PF00884"/>
    </source>
</evidence>
<reference evidence="7 8" key="1">
    <citation type="submission" date="2019-02" db="EMBL/GenBank/DDBJ databases">
        <title>Deep-cultivation of Planctomycetes and their phenomic and genomic characterization uncovers novel biology.</title>
        <authorList>
            <person name="Wiegand S."/>
            <person name="Jogler M."/>
            <person name="Boedeker C."/>
            <person name="Pinto D."/>
            <person name="Vollmers J."/>
            <person name="Rivas-Marin E."/>
            <person name="Kohn T."/>
            <person name="Peeters S.H."/>
            <person name="Heuer A."/>
            <person name="Rast P."/>
            <person name="Oberbeckmann S."/>
            <person name="Bunk B."/>
            <person name="Jeske O."/>
            <person name="Meyerdierks A."/>
            <person name="Storesund J.E."/>
            <person name="Kallscheuer N."/>
            <person name="Luecker S."/>
            <person name="Lage O.M."/>
            <person name="Pohl T."/>
            <person name="Merkel B.J."/>
            <person name="Hornburger P."/>
            <person name="Mueller R.-W."/>
            <person name="Bruemmer F."/>
            <person name="Labrenz M."/>
            <person name="Spormann A.M."/>
            <person name="Op den Camp H."/>
            <person name="Overmann J."/>
            <person name="Amann R."/>
            <person name="Jetten M.S.M."/>
            <person name="Mascher T."/>
            <person name="Medema M.H."/>
            <person name="Devos D.P."/>
            <person name="Kaster A.-K."/>
            <person name="Ovreas L."/>
            <person name="Rohde M."/>
            <person name="Galperin M.Y."/>
            <person name="Jogler C."/>
        </authorList>
    </citation>
    <scope>NUCLEOTIDE SEQUENCE [LARGE SCALE GENOMIC DNA]</scope>
    <source>
        <strain evidence="7 8">Mal48</strain>
    </source>
</reference>
<dbReference type="CDD" id="cd16031">
    <property type="entry name" value="G6S_like"/>
    <property type="match status" value="1"/>
</dbReference>
<dbReference type="Gene3D" id="3.40.720.10">
    <property type="entry name" value="Alkaline Phosphatase, subunit A"/>
    <property type="match status" value="1"/>
</dbReference>
<evidence type="ECO:0000256" key="2">
    <source>
        <dbReference type="ARBA" id="ARBA00022729"/>
    </source>
</evidence>
<dbReference type="InterPro" id="IPR000917">
    <property type="entry name" value="Sulfatase_N"/>
</dbReference>
<evidence type="ECO:0000256" key="3">
    <source>
        <dbReference type="ARBA" id="ARBA00022801"/>
    </source>
</evidence>
<feature type="compositionally biased region" description="Basic and acidic residues" evidence="5">
    <location>
        <begin position="507"/>
        <end position="516"/>
    </location>
</feature>
<keyword evidence="4" id="KW-0325">Glycoprotein</keyword>
<name>A0A517QKH5_9PLAN</name>